<comment type="caution">
    <text evidence="5">The sequence shown here is derived from an EMBL/GenBank/DDBJ whole genome shotgun (WGS) entry which is preliminary data.</text>
</comment>
<dbReference type="Pfam" id="PF04717">
    <property type="entry name" value="Phage_base_V"/>
    <property type="match status" value="1"/>
</dbReference>
<dbReference type="InterPro" id="IPR018769">
    <property type="entry name" value="VgrG2_DUF2345"/>
</dbReference>
<reference evidence="5 6" key="1">
    <citation type="submission" date="2015-03" db="EMBL/GenBank/DDBJ databases">
        <title>Draft Genome Sequence of Burkholderia andropogonis type strain ICMP2807, isolated from Sorghum bicolor.</title>
        <authorList>
            <person name="Lopes-Santos L."/>
            <person name="Castro D.B."/>
            <person name="Ottoboni L.M."/>
            <person name="Park D."/>
            <person name="Weirc B.S."/>
            <person name="Destefano S.A."/>
        </authorList>
    </citation>
    <scope>NUCLEOTIDE SEQUENCE [LARGE SCALE GENOMIC DNA]</scope>
    <source>
        <strain evidence="5 6">ICMP2807</strain>
    </source>
</reference>
<dbReference type="AlphaFoldDB" id="A0A0F5JUE3"/>
<evidence type="ECO:0000259" key="3">
    <source>
        <dbReference type="Pfam" id="PF10106"/>
    </source>
</evidence>
<dbReference type="PATRIC" id="fig|28092.6.peg.6141"/>
<feature type="domain" description="DUF2345" evidence="3">
    <location>
        <begin position="660"/>
        <end position="809"/>
    </location>
</feature>
<dbReference type="InterPro" id="IPR028244">
    <property type="entry name" value="T6SS_Rhs_Vgr_dom"/>
</dbReference>
<dbReference type="SUPFAM" id="SSF69255">
    <property type="entry name" value="gp5 N-terminal domain-like"/>
    <property type="match status" value="1"/>
</dbReference>
<evidence type="ECO:0000313" key="5">
    <source>
        <dbReference type="EMBL" id="KKB60967.1"/>
    </source>
</evidence>
<dbReference type="NCBIfam" id="TIGR01646">
    <property type="entry name" value="vgr_GE"/>
    <property type="match status" value="1"/>
</dbReference>
<dbReference type="Gene3D" id="4.10.220.110">
    <property type="match status" value="1"/>
</dbReference>
<dbReference type="Pfam" id="PF05954">
    <property type="entry name" value="Phage_GPD"/>
    <property type="match status" value="1"/>
</dbReference>
<gene>
    <name evidence="5" type="ORF">WM40_26040</name>
</gene>
<dbReference type="SUPFAM" id="SSF69279">
    <property type="entry name" value="Phage tail proteins"/>
    <property type="match status" value="2"/>
</dbReference>
<dbReference type="Proteomes" id="UP000033618">
    <property type="component" value="Unassembled WGS sequence"/>
</dbReference>
<evidence type="ECO:0000256" key="1">
    <source>
        <dbReference type="ARBA" id="ARBA00005558"/>
    </source>
</evidence>
<sequence length="842" mass="91386">MSQSLSQLLQGGYSQFQRIIKLDTPAGPDRLVPLWVKGSAQLGRDYEFVVEAAALRTGSPIDATTLLGNEIALWIQQADGSYMPIHGYVHDLIELGGDGSCVFYQLRFSSWLYFLRLRRDQRDWQEVTGERILSDVFGQHPQARSKAFRFELRQAMPSYSYRMQSEFDLNFVYRSMEEAGVFGRFEFADDGRSHTFVIMDDVFNVPALSESTVKLGRAGGNEDFHGFVSWRQRLQLHSAGLTAATFDYKRPTVEQRVQVATLAPDSVPVDGEVYDYTGAYTWGERKDGERQARTRVEAWQSQIQRFDAIGGLRSAMPGYRFTLDSSGASASPSSRENEYVILGVKWAIRNNVPGMNAYPLFDDSLREEMEAMAPSESGATVTHSDGSKGFFQVRVEVQRRSTPFRLPREHHKPQMALMNAIVVANGSEEVQTDRLNRARLHFPWYLNAQSSCWVRTAFADAGGQRGAVHPLRAGDEVLVDFVGGDCDRPVIVSRVFGGSTQPTWHTNGLLSGLLSKEYSGSGYNQLVLDDSTAQNRVHLYSSSYQSHLHLGYLIQQNNNARGAFLGSGFDLKSDAYGAVRAGQGLFVSTHPTSASQPLDTTAAFEQLAGAKQVVDTASQASTANHAEGLEDGLESLDKFAQATRYSRSGSTASGRTAGGGTGTANGFGTPVMLLASPASMGLSTKDSLQATASQHVNVVSGQNTNIATGKSLLVGAMEKFSLFVQNAGMKLFAAKGKVEIQAQGNAMSLSALKDLTITSSTGRVVISADKEIWIGAGGSYIKITAEAIENGTTGTILEKCASWDKPGAASMRVPATLTSVDKGCSWKAAGAAADSASVMELD</sequence>
<dbReference type="RefSeq" id="WP_046154486.1">
    <property type="nucleotide sequence ID" value="NZ_CADFGU010000024.1"/>
</dbReference>
<organism evidence="5 6">
    <name type="scientific">Robbsia andropogonis</name>
    <dbReference type="NCBI Taxonomy" id="28092"/>
    <lineage>
        <taxon>Bacteria</taxon>
        <taxon>Pseudomonadati</taxon>
        <taxon>Pseudomonadota</taxon>
        <taxon>Betaproteobacteria</taxon>
        <taxon>Burkholderiales</taxon>
        <taxon>Burkholderiaceae</taxon>
        <taxon>Robbsia</taxon>
    </lineage>
</organism>
<dbReference type="Gene3D" id="2.40.50.230">
    <property type="entry name" value="Gp5 N-terminal domain"/>
    <property type="match status" value="1"/>
</dbReference>
<dbReference type="Pfam" id="PF13296">
    <property type="entry name" value="T6SS_Vgr"/>
    <property type="match status" value="1"/>
</dbReference>
<comment type="similarity">
    <text evidence="1">Belongs to the VgrG protein family.</text>
</comment>
<feature type="domain" description="Putative type VI secretion system Rhs element associated Vgr" evidence="4">
    <location>
        <begin position="516"/>
        <end position="619"/>
    </location>
</feature>
<keyword evidence="6" id="KW-1185">Reference proteome</keyword>
<dbReference type="STRING" id="28092.WM40_26040"/>
<accession>A0A0F5JUE3</accession>
<protein>
    <submittedName>
        <fullName evidence="5">Rhs element Vgr protein</fullName>
    </submittedName>
</protein>
<proteinExistence type="inferred from homology"/>
<dbReference type="InterPro" id="IPR017847">
    <property type="entry name" value="T6SS_RhsGE_Vgr_subset"/>
</dbReference>
<dbReference type="InterPro" id="IPR006531">
    <property type="entry name" value="Gp5/Vgr_OB"/>
</dbReference>
<dbReference type="OrthoDB" id="1907165at2"/>
<dbReference type="InterPro" id="IPR037026">
    <property type="entry name" value="Vgr_OB-fold_dom_sf"/>
</dbReference>
<evidence type="ECO:0000259" key="4">
    <source>
        <dbReference type="Pfam" id="PF13296"/>
    </source>
</evidence>
<dbReference type="EMBL" id="LAQU01000103">
    <property type="protein sequence ID" value="KKB60967.1"/>
    <property type="molecule type" value="Genomic_DNA"/>
</dbReference>
<evidence type="ECO:0000259" key="2">
    <source>
        <dbReference type="Pfam" id="PF04717"/>
    </source>
</evidence>
<feature type="domain" description="Gp5/Type VI secretion system Vgr protein OB-fold" evidence="2">
    <location>
        <begin position="431"/>
        <end position="495"/>
    </location>
</feature>
<dbReference type="Gene3D" id="2.30.110.50">
    <property type="match status" value="1"/>
</dbReference>
<name>A0A0F5JUE3_9BURK</name>
<evidence type="ECO:0000313" key="6">
    <source>
        <dbReference type="Proteomes" id="UP000033618"/>
    </source>
</evidence>
<dbReference type="Gene3D" id="3.55.50.10">
    <property type="entry name" value="Baseplate protein-like domains"/>
    <property type="match status" value="1"/>
</dbReference>
<dbReference type="InterPro" id="IPR006533">
    <property type="entry name" value="T6SS_Vgr_RhsGE"/>
</dbReference>
<dbReference type="NCBIfam" id="TIGR03361">
    <property type="entry name" value="VI_Rhs_Vgr"/>
    <property type="match status" value="1"/>
</dbReference>
<dbReference type="Pfam" id="PF10106">
    <property type="entry name" value="DUF2345"/>
    <property type="match status" value="1"/>
</dbReference>